<evidence type="ECO:0000313" key="3">
    <source>
        <dbReference type="Proteomes" id="UP000823896"/>
    </source>
</evidence>
<feature type="transmembrane region" description="Helical" evidence="1">
    <location>
        <begin position="30"/>
        <end position="63"/>
    </location>
</feature>
<dbReference type="Proteomes" id="UP000823896">
    <property type="component" value="Unassembled WGS sequence"/>
</dbReference>
<protein>
    <submittedName>
        <fullName evidence="2">Uncharacterized protein</fullName>
    </submittedName>
</protein>
<keyword evidence="1" id="KW-1133">Transmembrane helix</keyword>
<evidence type="ECO:0000256" key="1">
    <source>
        <dbReference type="SAM" id="Phobius"/>
    </source>
</evidence>
<comment type="caution">
    <text evidence="2">The sequence shown here is derived from an EMBL/GenBank/DDBJ whole genome shotgun (WGS) entry which is preliminary data.</text>
</comment>
<name>A0A9D2NRX1_9FIRM</name>
<keyword evidence="1" id="KW-0472">Membrane</keyword>
<dbReference type="AlphaFoldDB" id="A0A9D2NRX1"/>
<reference evidence="2" key="2">
    <citation type="submission" date="2021-04" db="EMBL/GenBank/DDBJ databases">
        <authorList>
            <person name="Gilroy R."/>
        </authorList>
    </citation>
    <scope>NUCLEOTIDE SEQUENCE</scope>
    <source>
        <strain evidence="2">CHK187-11901</strain>
    </source>
</reference>
<evidence type="ECO:0000313" key="2">
    <source>
        <dbReference type="EMBL" id="HJC36230.1"/>
    </source>
</evidence>
<gene>
    <name evidence="2" type="ORF">H9702_03755</name>
</gene>
<organism evidence="2 3">
    <name type="scientific">Candidatus Merdibacter merdavium</name>
    <dbReference type="NCBI Taxonomy" id="2838692"/>
    <lineage>
        <taxon>Bacteria</taxon>
        <taxon>Bacillati</taxon>
        <taxon>Bacillota</taxon>
        <taxon>Erysipelotrichia</taxon>
        <taxon>Erysipelotrichales</taxon>
        <taxon>Erysipelotrichaceae</taxon>
        <taxon>Merdibacter</taxon>
    </lineage>
</organism>
<accession>A0A9D2NRX1</accession>
<feature type="transmembrane region" description="Helical" evidence="1">
    <location>
        <begin position="6"/>
        <end position="23"/>
    </location>
</feature>
<sequence length="68" mass="7236">MSDVVIMVTALVVALFTYLRIASRSRTLSVAIVLVLLGAALMFGQPLIALFAILLGLLGYVVAEVEKT</sequence>
<reference evidence="2" key="1">
    <citation type="journal article" date="2021" name="PeerJ">
        <title>Extensive microbial diversity within the chicken gut microbiome revealed by metagenomics and culture.</title>
        <authorList>
            <person name="Gilroy R."/>
            <person name="Ravi A."/>
            <person name="Getino M."/>
            <person name="Pursley I."/>
            <person name="Horton D.L."/>
            <person name="Alikhan N.F."/>
            <person name="Baker D."/>
            <person name="Gharbi K."/>
            <person name="Hall N."/>
            <person name="Watson M."/>
            <person name="Adriaenssens E.M."/>
            <person name="Foster-Nyarko E."/>
            <person name="Jarju S."/>
            <person name="Secka A."/>
            <person name="Antonio M."/>
            <person name="Oren A."/>
            <person name="Chaudhuri R.R."/>
            <person name="La Ragione R."/>
            <person name="Hildebrand F."/>
            <person name="Pallen M.J."/>
        </authorList>
    </citation>
    <scope>NUCLEOTIDE SEQUENCE</scope>
    <source>
        <strain evidence="2">CHK187-11901</strain>
    </source>
</reference>
<proteinExistence type="predicted"/>
<dbReference type="EMBL" id="DWWM01000023">
    <property type="protein sequence ID" value="HJC36230.1"/>
    <property type="molecule type" value="Genomic_DNA"/>
</dbReference>
<keyword evidence="1" id="KW-0812">Transmembrane</keyword>